<dbReference type="Pfam" id="PF22725">
    <property type="entry name" value="GFO_IDH_MocA_C3"/>
    <property type="match status" value="1"/>
</dbReference>
<dbReference type="PANTHER" id="PTHR43249:SF1">
    <property type="entry name" value="D-GLUCOSIDE 3-DEHYDROGENASE"/>
    <property type="match status" value="1"/>
</dbReference>
<dbReference type="Gene3D" id="3.40.50.720">
    <property type="entry name" value="NAD(P)-binding Rossmann-like Domain"/>
    <property type="match status" value="1"/>
</dbReference>
<dbReference type="Gene3D" id="3.30.360.10">
    <property type="entry name" value="Dihydrodipicolinate Reductase, domain 2"/>
    <property type="match status" value="1"/>
</dbReference>
<comment type="caution">
    <text evidence="3">The sequence shown here is derived from an EMBL/GenBank/DDBJ whole genome shotgun (WGS) entry which is preliminary data.</text>
</comment>
<dbReference type="Pfam" id="PF01408">
    <property type="entry name" value="GFO_IDH_MocA"/>
    <property type="match status" value="1"/>
</dbReference>
<dbReference type="InterPro" id="IPR055170">
    <property type="entry name" value="GFO_IDH_MocA-like_dom"/>
</dbReference>
<dbReference type="RefSeq" id="WP_103066649.1">
    <property type="nucleotide sequence ID" value="NZ_AZRL01000006.1"/>
</dbReference>
<feature type="domain" description="GFO/IDH/MocA-like oxidoreductase" evidence="2">
    <location>
        <begin position="136"/>
        <end position="261"/>
    </location>
</feature>
<dbReference type="InterPro" id="IPR052515">
    <property type="entry name" value="Gfo/Idh/MocA_Oxidoreductase"/>
</dbReference>
<dbReference type="OrthoDB" id="9815825at2"/>
<evidence type="ECO:0000313" key="3">
    <source>
        <dbReference type="EMBL" id="PNR97280.1"/>
    </source>
</evidence>
<dbReference type="InterPro" id="IPR000683">
    <property type="entry name" value="Gfo/Idh/MocA-like_OxRdtase_N"/>
</dbReference>
<name>A0A2K1P3D4_9BACT</name>
<accession>A0A2K1P3D4</accession>
<proteinExistence type="predicted"/>
<sequence>MLKLAVIGCGRIAQKKHTEAIIKNSDIIENVAVCDLKEERAEHFANKVENSGLKKPEIYTDYRKLLKRSDIDAVAIATESGNHYEITMEALQNNKHVLVEKPMALSTKHMNEMIKFAKRKNLKLGVCFQNRFNPPIQELRKKITTNSFGRILHGQASIRWNRNEEYYKQAKWRGTWEYDGGTLMNQCTHNIDLLLWNMGSEINEIYGAIQNFTHPYIEAEDFGGAIIKFKNGSVGIIEGSANIYPKNLEETLSIFGEKGTVVIGGLAVNKIKYWRFEGEDGHPFQNLPDPDTVYGSGHIPLYKDFYQSIEEDREPFINGEEGKKAVEAVLGIYKSALLDRPVRFPTDFSTIELKRDIHSV</sequence>
<dbReference type="InterPro" id="IPR036291">
    <property type="entry name" value="NAD(P)-bd_dom_sf"/>
</dbReference>
<dbReference type="Proteomes" id="UP000236434">
    <property type="component" value="Unassembled WGS sequence"/>
</dbReference>
<dbReference type="SUPFAM" id="SSF55347">
    <property type="entry name" value="Glyceraldehyde-3-phosphate dehydrogenase-like, C-terminal domain"/>
    <property type="match status" value="1"/>
</dbReference>
<reference evidence="3 4" key="1">
    <citation type="submission" date="2013-12" db="EMBL/GenBank/DDBJ databases">
        <title>Comparative genomics of Petrotoga isolates.</title>
        <authorList>
            <person name="Nesbo C.L."/>
            <person name="Charchuk R."/>
            <person name="Chow K."/>
        </authorList>
    </citation>
    <scope>NUCLEOTIDE SEQUENCE [LARGE SCALE GENOMIC DNA]</scope>
    <source>
        <strain evidence="3 4">DSM 13574</strain>
    </source>
</reference>
<dbReference type="GO" id="GO:0000166">
    <property type="term" value="F:nucleotide binding"/>
    <property type="evidence" value="ECO:0007669"/>
    <property type="project" value="InterPro"/>
</dbReference>
<evidence type="ECO:0000313" key="4">
    <source>
        <dbReference type="Proteomes" id="UP000236434"/>
    </source>
</evidence>
<evidence type="ECO:0000259" key="1">
    <source>
        <dbReference type="Pfam" id="PF01408"/>
    </source>
</evidence>
<feature type="domain" description="Gfo/Idh/MocA-like oxidoreductase N-terminal" evidence="1">
    <location>
        <begin position="3"/>
        <end position="126"/>
    </location>
</feature>
<dbReference type="SUPFAM" id="SSF51735">
    <property type="entry name" value="NAD(P)-binding Rossmann-fold domains"/>
    <property type="match status" value="1"/>
</dbReference>
<protein>
    <submittedName>
        <fullName evidence="3">Oxidoreductase</fullName>
    </submittedName>
</protein>
<organism evidence="3 4">
    <name type="scientific">Petrotoga olearia DSM 13574</name>
    <dbReference type="NCBI Taxonomy" id="1122955"/>
    <lineage>
        <taxon>Bacteria</taxon>
        <taxon>Thermotogati</taxon>
        <taxon>Thermotogota</taxon>
        <taxon>Thermotogae</taxon>
        <taxon>Petrotogales</taxon>
        <taxon>Petrotogaceae</taxon>
        <taxon>Petrotoga</taxon>
    </lineage>
</organism>
<dbReference type="PANTHER" id="PTHR43249">
    <property type="entry name" value="UDP-N-ACETYL-2-AMINO-2-DEOXY-D-GLUCURONATE OXIDASE"/>
    <property type="match status" value="1"/>
</dbReference>
<gene>
    <name evidence="3" type="ORF">X929_03500</name>
</gene>
<evidence type="ECO:0000259" key="2">
    <source>
        <dbReference type="Pfam" id="PF22725"/>
    </source>
</evidence>
<dbReference type="AlphaFoldDB" id="A0A2K1P3D4"/>
<dbReference type="EMBL" id="AZRL01000006">
    <property type="protein sequence ID" value="PNR97280.1"/>
    <property type="molecule type" value="Genomic_DNA"/>
</dbReference>